<dbReference type="PANTHER" id="PTHR46623:SF6">
    <property type="entry name" value="ALPHA_BETA-HYDROLASES SUPERFAMILY PROTEIN"/>
    <property type="match status" value="1"/>
</dbReference>
<dbReference type="InterPro" id="IPR051049">
    <property type="entry name" value="Dienelactone_hydrolase-like"/>
</dbReference>
<dbReference type="Proteomes" id="UP001501218">
    <property type="component" value="Unassembled WGS sequence"/>
</dbReference>
<protein>
    <submittedName>
        <fullName evidence="2">Dienelactone hydrolase family protein</fullName>
    </submittedName>
</protein>
<dbReference type="Gene3D" id="3.40.50.1820">
    <property type="entry name" value="alpha/beta hydrolase"/>
    <property type="match status" value="1"/>
</dbReference>
<sequence length="229" mass="24802">MTNPHQNTEFGSNGRTAYGYLAVPDRPGPGVVVIQEWWGLTDHVADVANRFAEEGFVALAPDLFGGHTTHDPQEAARMMQELPVDQAARDLGGAVDHLLGHEMVAGSSVGVVGFCMGGKFAIVLAAQEGDRVGAIVPFYGIPSPTETDFSRLTAPMLGHFGEYDRGVSVEAVGEMSEAIQQQSDVRPQIQIYPAGHAFFNDRNPASYHEDSAQLAWPRTIDFLRRHLAS</sequence>
<dbReference type="RefSeq" id="WP_344129555.1">
    <property type="nucleotide sequence ID" value="NZ_BAAARA010000005.1"/>
</dbReference>
<comment type="caution">
    <text evidence="2">The sequence shown here is derived from an EMBL/GenBank/DDBJ whole genome shotgun (WGS) entry which is preliminary data.</text>
</comment>
<evidence type="ECO:0000259" key="1">
    <source>
        <dbReference type="Pfam" id="PF01738"/>
    </source>
</evidence>
<name>A0ABN3G6G1_9PSEU</name>
<dbReference type="Pfam" id="PF01738">
    <property type="entry name" value="DLH"/>
    <property type="match status" value="1"/>
</dbReference>
<dbReference type="InterPro" id="IPR029058">
    <property type="entry name" value="AB_hydrolase_fold"/>
</dbReference>
<evidence type="ECO:0000313" key="2">
    <source>
        <dbReference type="EMBL" id="GAA2344519.1"/>
    </source>
</evidence>
<reference evidence="2 3" key="1">
    <citation type="journal article" date="2019" name="Int. J. Syst. Evol. Microbiol.">
        <title>The Global Catalogue of Microorganisms (GCM) 10K type strain sequencing project: providing services to taxonomists for standard genome sequencing and annotation.</title>
        <authorList>
            <consortium name="The Broad Institute Genomics Platform"/>
            <consortium name="The Broad Institute Genome Sequencing Center for Infectious Disease"/>
            <person name="Wu L."/>
            <person name="Ma J."/>
        </authorList>
    </citation>
    <scope>NUCLEOTIDE SEQUENCE [LARGE SCALE GENOMIC DNA]</scope>
    <source>
        <strain evidence="2 3">JCM 16221</strain>
    </source>
</reference>
<proteinExistence type="predicted"/>
<accession>A0ABN3G6G1</accession>
<keyword evidence="2" id="KW-0378">Hydrolase</keyword>
<dbReference type="SUPFAM" id="SSF53474">
    <property type="entry name" value="alpha/beta-Hydrolases"/>
    <property type="match status" value="1"/>
</dbReference>
<dbReference type="InterPro" id="IPR002925">
    <property type="entry name" value="Dienelactn_hydro"/>
</dbReference>
<organism evidence="2 3">
    <name type="scientific">Saccharopolyspora halophila</name>
    <dbReference type="NCBI Taxonomy" id="405551"/>
    <lineage>
        <taxon>Bacteria</taxon>
        <taxon>Bacillati</taxon>
        <taxon>Actinomycetota</taxon>
        <taxon>Actinomycetes</taxon>
        <taxon>Pseudonocardiales</taxon>
        <taxon>Pseudonocardiaceae</taxon>
        <taxon>Saccharopolyspora</taxon>
    </lineage>
</organism>
<dbReference type="PANTHER" id="PTHR46623">
    <property type="entry name" value="CARBOXYMETHYLENEBUTENOLIDASE-RELATED"/>
    <property type="match status" value="1"/>
</dbReference>
<dbReference type="EMBL" id="BAAARA010000005">
    <property type="protein sequence ID" value="GAA2344519.1"/>
    <property type="molecule type" value="Genomic_DNA"/>
</dbReference>
<keyword evidence="3" id="KW-1185">Reference proteome</keyword>
<feature type="domain" description="Dienelactone hydrolase" evidence="1">
    <location>
        <begin position="19"/>
        <end position="226"/>
    </location>
</feature>
<gene>
    <name evidence="2" type="ORF">GCM10009854_21580</name>
</gene>
<dbReference type="GO" id="GO:0016787">
    <property type="term" value="F:hydrolase activity"/>
    <property type="evidence" value="ECO:0007669"/>
    <property type="project" value="UniProtKB-KW"/>
</dbReference>
<evidence type="ECO:0000313" key="3">
    <source>
        <dbReference type="Proteomes" id="UP001501218"/>
    </source>
</evidence>